<feature type="transmembrane region" description="Helical" evidence="2">
    <location>
        <begin position="226"/>
        <end position="249"/>
    </location>
</feature>
<feature type="transmembrane region" description="Helical" evidence="2">
    <location>
        <begin position="261"/>
        <end position="282"/>
    </location>
</feature>
<reference evidence="3 4" key="1">
    <citation type="submission" date="2016-06" db="EMBL/GenBank/DDBJ databases">
        <title>Complete genome sequence of a saline-alkali tolerant type strain Dietzia timorensis ID05-A0528T.</title>
        <authorList>
            <person name="Wu X."/>
        </authorList>
    </citation>
    <scope>NUCLEOTIDE SEQUENCE [LARGE SCALE GENOMIC DNA]</scope>
    <source>
        <strain evidence="3 4">ID05-A0528</strain>
    </source>
</reference>
<dbReference type="AlphaFoldDB" id="A0A173LMZ2"/>
<dbReference type="STRING" id="499555.BJL86_2259"/>
<feature type="transmembrane region" description="Helical" evidence="2">
    <location>
        <begin position="105"/>
        <end position="127"/>
    </location>
</feature>
<dbReference type="KEGG" id="dtm:BJL86_2259"/>
<keyword evidence="2" id="KW-1133">Transmembrane helix</keyword>
<evidence type="ECO:0000256" key="1">
    <source>
        <dbReference type="SAM" id="MobiDB-lite"/>
    </source>
</evidence>
<dbReference type="RefSeq" id="WP_156515379.1">
    <property type="nucleotide sequence ID" value="NZ_CP015961.1"/>
</dbReference>
<feature type="transmembrane region" description="Helical" evidence="2">
    <location>
        <begin position="73"/>
        <end position="93"/>
    </location>
</feature>
<gene>
    <name evidence="3" type="ORF">BJL86_2259</name>
</gene>
<accession>A0A173LMZ2</accession>
<feature type="region of interest" description="Disordered" evidence="1">
    <location>
        <begin position="1"/>
        <end position="22"/>
    </location>
</feature>
<organism evidence="3 4">
    <name type="scientific">Dietzia timorensis</name>
    <dbReference type="NCBI Taxonomy" id="499555"/>
    <lineage>
        <taxon>Bacteria</taxon>
        <taxon>Bacillati</taxon>
        <taxon>Actinomycetota</taxon>
        <taxon>Actinomycetes</taxon>
        <taxon>Mycobacteriales</taxon>
        <taxon>Dietziaceae</taxon>
        <taxon>Dietzia</taxon>
    </lineage>
</organism>
<dbReference type="EMBL" id="CP015961">
    <property type="protein sequence ID" value="ANI93024.1"/>
    <property type="molecule type" value="Genomic_DNA"/>
</dbReference>
<feature type="compositionally biased region" description="Low complexity" evidence="1">
    <location>
        <begin position="10"/>
        <end position="22"/>
    </location>
</feature>
<proteinExistence type="predicted"/>
<protein>
    <submittedName>
        <fullName evidence="3">Uncharacterized protein</fullName>
    </submittedName>
</protein>
<dbReference type="Proteomes" id="UP000186104">
    <property type="component" value="Chromosome"/>
</dbReference>
<keyword evidence="2" id="KW-0812">Transmembrane</keyword>
<feature type="transmembrane region" description="Helical" evidence="2">
    <location>
        <begin position="288"/>
        <end position="311"/>
    </location>
</feature>
<feature type="transmembrane region" description="Helical" evidence="2">
    <location>
        <begin position="31"/>
        <end position="53"/>
    </location>
</feature>
<keyword evidence="2" id="KW-0472">Membrane</keyword>
<evidence type="ECO:0000313" key="4">
    <source>
        <dbReference type="Proteomes" id="UP000186104"/>
    </source>
</evidence>
<sequence length="335" mass="35029">MSTDCKQPRSKPATSSQPSSSTRRIHSSVDILALTLVFVSVIPYGALKLSWIFGSTIGLKNAATIAEVQSQRMLVGNVATIVLEGVAVALAVALACRAGTRIPPWLLTCIGAGATGLLAPILLGLPFGSLVQFLVDGNVETAGMSNISPWVFFLVYGGFGVLAIALALLLWGYVLDRWRSFIDAQPPRPDRVVVIIGALGLLPFSGVSICWALFGPGSLGPSSMTAISQRFVLGIIGILILVSLLAPLIRGGATAGARAKWIGFWLGISVAIMQPVAFTLLADGGRISALNICLTAITVPTAVFYGGAVITSAIRDGRGDKVGARYSSRARIVRD</sequence>
<evidence type="ECO:0000256" key="2">
    <source>
        <dbReference type="SAM" id="Phobius"/>
    </source>
</evidence>
<feature type="transmembrane region" description="Helical" evidence="2">
    <location>
        <begin position="192"/>
        <end position="214"/>
    </location>
</feature>
<name>A0A173LMZ2_9ACTN</name>
<evidence type="ECO:0000313" key="3">
    <source>
        <dbReference type="EMBL" id="ANI93024.1"/>
    </source>
</evidence>
<keyword evidence="4" id="KW-1185">Reference proteome</keyword>
<feature type="transmembrane region" description="Helical" evidence="2">
    <location>
        <begin position="147"/>
        <end position="171"/>
    </location>
</feature>
<dbReference type="OrthoDB" id="4964568at2"/>